<dbReference type="Proteomes" id="UP000626109">
    <property type="component" value="Unassembled WGS sequence"/>
</dbReference>
<dbReference type="SUPFAM" id="SSF53335">
    <property type="entry name" value="S-adenosyl-L-methionine-dependent methyltransferases"/>
    <property type="match status" value="1"/>
</dbReference>
<feature type="region of interest" description="Disordered" evidence="1">
    <location>
        <begin position="853"/>
        <end position="894"/>
    </location>
</feature>
<organism evidence="3 4">
    <name type="scientific">Polarella glacialis</name>
    <name type="common">Dinoflagellate</name>
    <dbReference type="NCBI Taxonomy" id="89957"/>
    <lineage>
        <taxon>Eukaryota</taxon>
        <taxon>Sar</taxon>
        <taxon>Alveolata</taxon>
        <taxon>Dinophyceae</taxon>
        <taxon>Suessiales</taxon>
        <taxon>Suessiaceae</taxon>
        <taxon>Polarella</taxon>
    </lineage>
</organism>
<sequence>MPVAMASASLAKGPAQRQLEQLDAVFGPGYFEHGRLVFTVARDVAGVMKVAHRIQGKVNETLGAMVEVIMEHVKHEYWLKLHESSAQVGLQKGQEVPECQVTNIPDGVRVHPYRRDHLPTLEVMLLWEDEAGATQGRCLYTMPHPQIPSMEQVDDIFAQIEPYFAKRWLVVQLLLSAPVRGEFEEFDSQAQSIGEDEGHVGAGVGVTLLACHPYGFASEQSTDGNAVAHVSQCQPMAFKAVTDQAGQAKICFLPAGGNKVQVSETERFHGAEVALPGADIRPIDQGVTSITLRLVPKALATVTVHVFEMPRKLPASDETDGIIDWAAEERVALPTATVELNPLKDQAAPMPLSYLGDDTFVVEDGGLAEGCVNLVVSCPGYESEERVMMLLVGPNEFYIPMQSIMEVAGFLFHVDLHVPKLSVPVWDTTSAGLSADVLPPIPNPVCMPDLLSVAELPVPWTRIAMLLHAVICAFPGTDAALGFVQRIGASLFHDILPPRVLNLEVHTMPVQWRVNLSYCVPYLLTRGGHSCEESADAKLSLAALRASLQALGHTRRLRKAEIVRRFDFNANFSEQVYRRFHACIAKRAELPDWLGEGRPALLSGEHFPVSVVPSPRSPPLYWVTPAWDYVVSNFIRRDGTYEPSELNLFRSLVREGDVVCDLGSHVGSYAIPLASHVGLGGRVYAFEPFRLVFQLLMANVAINGLANVYGHNVAVGAQAEALTVRSPALSLSSNIGATSVFNQALPHYGIDHVLQYEGEEQVNVISFDSLELDRVDFMKIDVEGALAKVLEGGQRTIQRFRPILACEHSEEKAPTLLLEWGYRCVLVLPVHELWICVPKERWWRHKWLARAHDGRGPPPPDTRDGYASDEPDEETGESRRQAEAPHLVPQGGSL</sequence>
<reference evidence="3" key="1">
    <citation type="submission" date="2021-02" db="EMBL/GenBank/DDBJ databases">
        <authorList>
            <person name="Dougan E. K."/>
            <person name="Rhodes N."/>
            <person name="Thang M."/>
            <person name="Chan C."/>
        </authorList>
    </citation>
    <scope>NUCLEOTIDE SEQUENCE</scope>
</reference>
<dbReference type="InterPro" id="IPR029063">
    <property type="entry name" value="SAM-dependent_MTases_sf"/>
</dbReference>
<comment type="caution">
    <text evidence="3">The sequence shown here is derived from an EMBL/GenBank/DDBJ whole genome shotgun (WGS) entry which is preliminary data.</text>
</comment>
<dbReference type="InterPro" id="IPR006342">
    <property type="entry name" value="FkbM_mtfrase"/>
</dbReference>
<dbReference type="EMBL" id="CAJNNW010037187">
    <property type="protein sequence ID" value="CAE8739998.1"/>
    <property type="molecule type" value="Genomic_DNA"/>
</dbReference>
<accession>A0A813LWQ1</accession>
<protein>
    <recommendedName>
        <fullName evidence="2">Methyltransferase FkbM domain-containing protein</fullName>
    </recommendedName>
</protein>
<dbReference type="PANTHER" id="PTHR34203:SF15">
    <property type="entry name" value="SLL1173 PROTEIN"/>
    <property type="match status" value="1"/>
</dbReference>
<proteinExistence type="predicted"/>
<evidence type="ECO:0000313" key="4">
    <source>
        <dbReference type="Proteomes" id="UP000626109"/>
    </source>
</evidence>
<dbReference type="PANTHER" id="PTHR34203">
    <property type="entry name" value="METHYLTRANSFERASE, FKBM FAMILY PROTEIN"/>
    <property type="match status" value="1"/>
</dbReference>
<dbReference type="AlphaFoldDB" id="A0A813LWQ1"/>
<dbReference type="InterPro" id="IPR052514">
    <property type="entry name" value="SAM-dependent_MTase"/>
</dbReference>
<feature type="compositionally biased region" description="Basic and acidic residues" evidence="1">
    <location>
        <begin position="853"/>
        <end position="866"/>
    </location>
</feature>
<dbReference type="Gene3D" id="3.40.50.150">
    <property type="entry name" value="Vaccinia Virus protein VP39"/>
    <property type="match status" value="1"/>
</dbReference>
<evidence type="ECO:0000313" key="3">
    <source>
        <dbReference type="EMBL" id="CAE8739998.1"/>
    </source>
</evidence>
<dbReference type="NCBIfam" id="TIGR01444">
    <property type="entry name" value="fkbM_fam"/>
    <property type="match status" value="1"/>
</dbReference>
<name>A0A813LWQ1_POLGL</name>
<evidence type="ECO:0000259" key="2">
    <source>
        <dbReference type="Pfam" id="PF05050"/>
    </source>
</evidence>
<gene>
    <name evidence="3" type="ORF">PGLA2088_LOCUS49833</name>
</gene>
<feature type="domain" description="Methyltransferase FkbM" evidence="2">
    <location>
        <begin position="661"/>
        <end position="812"/>
    </location>
</feature>
<dbReference type="Pfam" id="PF05050">
    <property type="entry name" value="Methyltransf_21"/>
    <property type="match status" value="1"/>
</dbReference>
<evidence type="ECO:0000256" key="1">
    <source>
        <dbReference type="SAM" id="MobiDB-lite"/>
    </source>
</evidence>